<gene>
    <name evidence="2" type="ORF">KK1_045388</name>
</gene>
<protein>
    <recommendedName>
        <fullName evidence="1">MULE transposase domain-containing protein</fullName>
    </recommendedName>
</protein>
<feature type="domain" description="MULE transposase" evidence="1">
    <location>
        <begin position="128"/>
        <end position="197"/>
    </location>
</feature>
<dbReference type="AlphaFoldDB" id="A0A151QU15"/>
<dbReference type="Gramene" id="C.cajan_45799.t">
    <property type="protein sequence ID" value="C.cajan_45799.t.cds1"/>
    <property type="gene ID" value="C.cajan_45799"/>
</dbReference>
<dbReference type="PANTHER" id="PTHR31973:SF187">
    <property type="entry name" value="MUTATOR TRANSPOSASE MUDRA PROTEIN"/>
    <property type="match status" value="1"/>
</dbReference>
<dbReference type="Pfam" id="PF10551">
    <property type="entry name" value="MULE"/>
    <property type="match status" value="1"/>
</dbReference>
<evidence type="ECO:0000259" key="1">
    <source>
        <dbReference type="Pfam" id="PF10551"/>
    </source>
</evidence>
<dbReference type="Proteomes" id="UP000075243">
    <property type="component" value="Unassembled WGS sequence"/>
</dbReference>
<accession>A0A151QU15</accession>
<dbReference type="EMBL" id="KQ484794">
    <property type="protein sequence ID" value="KYP33736.1"/>
    <property type="molecule type" value="Genomic_DNA"/>
</dbReference>
<dbReference type="InterPro" id="IPR018289">
    <property type="entry name" value="MULE_transposase_dom"/>
</dbReference>
<sequence>MTLLSTKWLSDKLKTTMKENPKLKLNDIRERVQRKWNASISKAMACRARKVSKSYVEGSFKEQFKRIYDYSHELIRSNPGSTVKVKVDGNEDCENNVEGPSRVLPTFQRMYICFQGCKESFLKCRPIIGLDGCFLKGYYGGQILAAVGRDPNEQMLPICFAVVEGETKESWEWFLRLLIYDLGGFSACVNYTFIFDQQKVKFKIFKIYSSE</sequence>
<keyword evidence="3" id="KW-1185">Reference proteome</keyword>
<proteinExistence type="predicted"/>
<evidence type="ECO:0000313" key="3">
    <source>
        <dbReference type="Proteomes" id="UP000075243"/>
    </source>
</evidence>
<reference evidence="2" key="1">
    <citation type="journal article" date="2012" name="Nat. Biotechnol.">
        <title>Draft genome sequence of pigeonpea (Cajanus cajan), an orphan legume crop of resource-poor farmers.</title>
        <authorList>
            <person name="Varshney R.K."/>
            <person name="Chen W."/>
            <person name="Li Y."/>
            <person name="Bharti A.K."/>
            <person name="Saxena R.K."/>
            <person name="Schlueter J.A."/>
            <person name="Donoghue M.T."/>
            <person name="Azam S."/>
            <person name="Fan G."/>
            <person name="Whaley A.M."/>
            <person name="Farmer A.D."/>
            <person name="Sheridan J."/>
            <person name="Iwata A."/>
            <person name="Tuteja R."/>
            <person name="Penmetsa R.V."/>
            <person name="Wu W."/>
            <person name="Upadhyaya H.D."/>
            <person name="Yang S.P."/>
            <person name="Shah T."/>
            <person name="Saxena K.B."/>
            <person name="Michael T."/>
            <person name="McCombie W.R."/>
            <person name="Yang B."/>
            <person name="Zhang G."/>
            <person name="Yang H."/>
            <person name="Wang J."/>
            <person name="Spillane C."/>
            <person name="Cook D.R."/>
            <person name="May G.D."/>
            <person name="Xu X."/>
            <person name="Jackson S.A."/>
        </authorList>
    </citation>
    <scope>NUCLEOTIDE SEQUENCE [LARGE SCALE GENOMIC DNA]</scope>
</reference>
<dbReference type="PANTHER" id="PTHR31973">
    <property type="entry name" value="POLYPROTEIN, PUTATIVE-RELATED"/>
    <property type="match status" value="1"/>
</dbReference>
<dbReference type="STRING" id="3821.A0A151QU15"/>
<dbReference type="OMA" id="DEDNCAI"/>
<name>A0A151QU15_CAJCA</name>
<organism evidence="2 3">
    <name type="scientific">Cajanus cajan</name>
    <name type="common">Pigeon pea</name>
    <name type="synonym">Cajanus indicus</name>
    <dbReference type="NCBI Taxonomy" id="3821"/>
    <lineage>
        <taxon>Eukaryota</taxon>
        <taxon>Viridiplantae</taxon>
        <taxon>Streptophyta</taxon>
        <taxon>Embryophyta</taxon>
        <taxon>Tracheophyta</taxon>
        <taxon>Spermatophyta</taxon>
        <taxon>Magnoliopsida</taxon>
        <taxon>eudicotyledons</taxon>
        <taxon>Gunneridae</taxon>
        <taxon>Pentapetalae</taxon>
        <taxon>rosids</taxon>
        <taxon>fabids</taxon>
        <taxon>Fabales</taxon>
        <taxon>Fabaceae</taxon>
        <taxon>Papilionoideae</taxon>
        <taxon>50 kb inversion clade</taxon>
        <taxon>NPAAA clade</taxon>
        <taxon>indigoferoid/millettioid clade</taxon>
        <taxon>Phaseoleae</taxon>
        <taxon>Cajanus</taxon>
    </lineage>
</organism>
<evidence type="ECO:0000313" key="2">
    <source>
        <dbReference type="EMBL" id="KYP33736.1"/>
    </source>
</evidence>